<organism evidence="1 2">
    <name type="scientific">Bacillus thuringiensis serovar mexicanensis</name>
    <dbReference type="NCBI Taxonomy" id="180868"/>
    <lineage>
        <taxon>Bacteria</taxon>
        <taxon>Bacillati</taxon>
        <taxon>Bacillota</taxon>
        <taxon>Bacilli</taxon>
        <taxon>Bacillales</taxon>
        <taxon>Bacillaceae</taxon>
        <taxon>Bacillus</taxon>
        <taxon>Bacillus cereus group</taxon>
    </lineage>
</organism>
<evidence type="ECO:0000313" key="1">
    <source>
        <dbReference type="EMBL" id="OTW45017.1"/>
    </source>
</evidence>
<accession>A0A242W0S4</accession>
<dbReference type="EMBL" id="NFCF01000104">
    <property type="protein sequence ID" value="OTW45017.1"/>
    <property type="molecule type" value="Genomic_DNA"/>
</dbReference>
<dbReference type="RefSeq" id="WP_000156429.1">
    <property type="nucleotide sequence ID" value="NZ_NFCF01000104.1"/>
</dbReference>
<gene>
    <name evidence="1" type="ORF">BK699_28150</name>
</gene>
<comment type="caution">
    <text evidence="1">The sequence shown here is derived from an EMBL/GenBank/DDBJ whole genome shotgun (WGS) entry which is preliminary data.</text>
</comment>
<sequence>MTITIQEKEYKVRQIHGGDLFSVVRILKKSKFKVDINLLKDLMMGVRNKEGATEADVLAAQETFGYDIIMKFIFGLEEAEQEFFEFVAGLLIHEDENGKKASPEWETIRTLNLEALIKLFTTIKDSEVGLVKLFSNAVNLMK</sequence>
<evidence type="ECO:0008006" key="3">
    <source>
        <dbReference type="Google" id="ProtNLM"/>
    </source>
</evidence>
<name>A0A242W0S4_BACTU</name>
<proteinExistence type="predicted"/>
<dbReference type="AlphaFoldDB" id="A0A242W0S4"/>
<evidence type="ECO:0000313" key="2">
    <source>
        <dbReference type="Proteomes" id="UP000195152"/>
    </source>
</evidence>
<dbReference type="Proteomes" id="UP000195152">
    <property type="component" value="Unassembled WGS sequence"/>
</dbReference>
<reference evidence="1 2" key="1">
    <citation type="submission" date="2016-10" db="EMBL/GenBank/DDBJ databases">
        <title>Comparative genomics of Bacillus thuringiensis reveals a path to pathogens against multiple invertebrate hosts.</title>
        <authorList>
            <person name="Zheng J."/>
            <person name="Gao Q."/>
            <person name="Liu H."/>
            <person name="Peng D."/>
            <person name="Ruan L."/>
            <person name="Sun M."/>
        </authorList>
    </citation>
    <scope>NUCLEOTIDE SEQUENCE [LARGE SCALE GENOMIC DNA]</scope>
    <source>
        <strain evidence="1">BGSC 4AC1</strain>
    </source>
</reference>
<protein>
    <recommendedName>
        <fullName evidence="3">Phage protein</fullName>
    </recommendedName>
</protein>